<dbReference type="InterPro" id="IPR000620">
    <property type="entry name" value="EamA_dom"/>
</dbReference>
<dbReference type="PANTHER" id="PTHR32322:SF18">
    <property type="entry name" value="S-ADENOSYLMETHIONINE_S-ADENOSYLHOMOCYSTEINE TRANSPORTER"/>
    <property type="match status" value="1"/>
</dbReference>
<comment type="caution">
    <text evidence="9">The sequence shown here is derived from an EMBL/GenBank/DDBJ whole genome shotgun (WGS) entry which is preliminary data.</text>
</comment>
<feature type="transmembrane region" description="Helical" evidence="7">
    <location>
        <begin position="149"/>
        <end position="169"/>
    </location>
</feature>
<dbReference type="STRING" id="1390249.BHU72_10820"/>
<evidence type="ECO:0000256" key="3">
    <source>
        <dbReference type="ARBA" id="ARBA00022475"/>
    </source>
</evidence>
<dbReference type="OrthoDB" id="9805239at2"/>
<dbReference type="InterPro" id="IPR037185">
    <property type="entry name" value="EmrE-like"/>
</dbReference>
<proteinExistence type="inferred from homology"/>
<evidence type="ECO:0000313" key="10">
    <source>
        <dbReference type="Proteomes" id="UP000095255"/>
    </source>
</evidence>
<dbReference type="AlphaFoldDB" id="A0A1E5L2B9"/>
<feature type="transmembrane region" description="Helical" evidence="7">
    <location>
        <begin position="66"/>
        <end position="82"/>
    </location>
</feature>
<feature type="transmembrane region" description="Helical" evidence="7">
    <location>
        <begin position="181"/>
        <end position="202"/>
    </location>
</feature>
<feature type="domain" description="EamA" evidence="8">
    <location>
        <begin position="150"/>
        <end position="285"/>
    </location>
</feature>
<comment type="subcellular location">
    <subcellularLocation>
        <location evidence="1">Cell membrane</location>
        <topology evidence="1">Multi-pass membrane protein</topology>
    </subcellularLocation>
</comment>
<feature type="transmembrane region" description="Helical" evidence="7">
    <location>
        <begin position="245"/>
        <end position="264"/>
    </location>
</feature>
<dbReference type="Proteomes" id="UP000095255">
    <property type="component" value="Unassembled WGS sequence"/>
</dbReference>
<accession>A0A1E5L2B9</accession>
<keyword evidence="3" id="KW-1003">Cell membrane</keyword>
<feature type="transmembrane region" description="Helical" evidence="7">
    <location>
        <begin position="37"/>
        <end position="54"/>
    </location>
</feature>
<protein>
    <submittedName>
        <fullName evidence="9">Multidrug transporter</fullName>
    </submittedName>
</protein>
<keyword evidence="10" id="KW-1185">Reference proteome</keyword>
<dbReference type="GO" id="GO:0005886">
    <property type="term" value="C:plasma membrane"/>
    <property type="evidence" value="ECO:0007669"/>
    <property type="project" value="UniProtKB-SubCell"/>
</dbReference>
<keyword evidence="4 7" id="KW-0812">Transmembrane</keyword>
<dbReference type="SUPFAM" id="SSF103481">
    <property type="entry name" value="Multidrug resistance efflux transporter EmrE"/>
    <property type="match status" value="2"/>
</dbReference>
<feature type="transmembrane region" description="Helical" evidence="7">
    <location>
        <begin position="270"/>
        <end position="286"/>
    </location>
</feature>
<dbReference type="InterPro" id="IPR050638">
    <property type="entry name" value="AA-Vitamin_Transporters"/>
</dbReference>
<evidence type="ECO:0000313" key="9">
    <source>
        <dbReference type="EMBL" id="OEH84298.1"/>
    </source>
</evidence>
<dbReference type="Pfam" id="PF00892">
    <property type="entry name" value="EamA"/>
    <property type="match status" value="2"/>
</dbReference>
<feature type="domain" description="EamA" evidence="8">
    <location>
        <begin position="6"/>
        <end position="138"/>
    </location>
</feature>
<sequence>MNKHSYGYFIAFATILIWGTTYIFTKNLLNHFTPYEIVMYRTAFAWMILIAIYPKFNFRWNWKEERLFLALGVLGVTMYYLLENIALNYTQASNVGLIVSSIPLFTAIIAHYMHKDEAFHRNQIYGFVFAIIGIFLIIFNGSFHLNLNPLGDILAFICALVWALYTNLLKRVNNQMSPVVIVRKTFFYGLVTLVPILLLQGIEVNLTDLSNVNVLGSILYLSAAASVLCFLMWNKAISMIGSVKASNFIYLIPLITMASSYIFLKETITWSMLFGGILILFGVYVNEHKRIAIQESVVETAATPMDI</sequence>
<organism evidence="9 10">
    <name type="scientific">Desulfuribacillus stibiiarsenatis</name>
    <dbReference type="NCBI Taxonomy" id="1390249"/>
    <lineage>
        <taxon>Bacteria</taxon>
        <taxon>Bacillati</taxon>
        <taxon>Bacillota</taxon>
        <taxon>Desulfuribacillia</taxon>
        <taxon>Desulfuribacillales</taxon>
        <taxon>Desulfuribacillaceae</taxon>
        <taxon>Desulfuribacillus</taxon>
    </lineage>
</organism>
<feature type="transmembrane region" description="Helical" evidence="7">
    <location>
        <begin position="94"/>
        <end position="112"/>
    </location>
</feature>
<keyword evidence="6 7" id="KW-0472">Membrane</keyword>
<dbReference type="PANTHER" id="PTHR32322">
    <property type="entry name" value="INNER MEMBRANE TRANSPORTER"/>
    <property type="match status" value="1"/>
</dbReference>
<comment type="similarity">
    <text evidence="2">Belongs to the EamA transporter family.</text>
</comment>
<keyword evidence="5 7" id="KW-1133">Transmembrane helix</keyword>
<feature type="transmembrane region" description="Helical" evidence="7">
    <location>
        <begin position="7"/>
        <end position="25"/>
    </location>
</feature>
<dbReference type="RefSeq" id="WP_069703281.1">
    <property type="nucleotide sequence ID" value="NZ_MJAT01000039.1"/>
</dbReference>
<evidence type="ECO:0000256" key="2">
    <source>
        <dbReference type="ARBA" id="ARBA00007362"/>
    </source>
</evidence>
<evidence type="ECO:0000256" key="6">
    <source>
        <dbReference type="ARBA" id="ARBA00023136"/>
    </source>
</evidence>
<evidence type="ECO:0000259" key="8">
    <source>
        <dbReference type="Pfam" id="PF00892"/>
    </source>
</evidence>
<evidence type="ECO:0000256" key="4">
    <source>
        <dbReference type="ARBA" id="ARBA00022692"/>
    </source>
</evidence>
<dbReference type="EMBL" id="MJAT01000039">
    <property type="protein sequence ID" value="OEH84298.1"/>
    <property type="molecule type" value="Genomic_DNA"/>
</dbReference>
<evidence type="ECO:0000256" key="5">
    <source>
        <dbReference type="ARBA" id="ARBA00022989"/>
    </source>
</evidence>
<feature type="transmembrane region" description="Helical" evidence="7">
    <location>
        <begin position="124"/>
        <end position="143"/>
    </location>
</feature>
<gene>
    <name evidence="9" type="ORF">BHU72_10820</name>
</gene>
<reference evidence="9 10" key="1">
    <citation type="submission" date="2016-09" db="EMBL/GenBank/DDBJ databases">
        <title>Desulfuribacillus arsenicus sp. nov., an obligately anaerobic, dissimilatory arsenic- and antimonate-reducing bacterium isolated from anoxic sediments.</title>
        <authorList>
            <person name="Abin C.A."/>
            <person name="Hollibaugh J.T."/>
        </authorList>
    </citation>
    <scope>NUCLEOTIDE SEQUENCE [LARGE SCALE GENOMIC DNA]</scope>
    <source>
        <strain evidence="9 10">MLFW-2</strain>
    </source>
</reference>
<name>A0A1E5L2B9_9FIRM</name>
<evidence type="ECO:0000256" key="7">
    <source>
        <dbReference type="SAM" id="Phobius"/>
    </source>
</evidence>
<evidence type="ECO:0000256" key="1">
    <source>
        <dbReference type="ARBA" id="ARBA00004651"/>
    </source>
</evidence>
<feature type="transmembrane region" description="Helical" evidence="7">
    <location>
        <begin position="214"/>
        <end position="233"/>
    </location>
</feature>